<dbReference type="Gene3D" id="3.40.50.410">
    <property type="entry name" value="von Willebrand factor, type A domain"/>
    <property type="match status" value="1"/>
</dbReference>
<dbReference type="EMBL" id="FQVD01000012">
    <property type="protein sequence ID" value="SHF16716.1"/>
    <property type="molecule type" value="Genomic_DNA"/>
</dbReference>
<name>A0A1M4ZGK3_9BACE</name>
<dbReference type="STRING" id="871325.SAMN05444349_11295"/>
<evidence type="ECO:0000256" key="1">
    <source>
        <dbReference type="SAM" id="Coils"/>
    </source>
</evidence>
<dbReference type="Proteomes" id="UP000184436">
    <property type="component" value="Unassembled WGS sequence"/>
</dbReference>
<proteinExistence type="predicted"/>
<organism evidence="2 3">
    <name type="scientific">Bacteroides faecichinchillae</name>
    <dbReference type="NCBI Taxonomy" id="871325"/>
    <lineage>
        <taxon>Bacteria</taxon>
        <taxon>Pseudomonadati</taxon>
        <taxon>Bacteroidota</taxon>
        <taxon>Bacteroidia</taxon>
        <taxon>Bacteroidales</taxon>
        <taxon>Bacteroidaceae</taxon>
        <taxon>Bacteroides</taxon>
    </lineage>
</organism>
<dbReference type="PANTHER" id="PTHR36846">
    <property type="entry name" value="PROTEIN VIAA"/>
    <property type="match status" value="1"/>
</dbReference>
<dbReference type="RefSeq" id="WP_025074584.1">
    <property type="nucleotide sequence ID" value="NZ_FQVD01000012.1"/>
</dbReference>
<dbReference type="PANTHER" id="PTHR36846:SF1">
    <property type="entry name" value="PROTEIN VIAA"/>
    <property type="match status" value="1"/>
</dbReference>
<accession>A0A1M4ZGK3</accession>
<dbReference type="AlphaFoldDB" id="A0A1M4ZGK3"/>
<keyword evidence="3" id="KW-1185">Reference proteome</keyword>
<sequence>MNRYTSAFYIQALDKYMKTGECAETDSEPLYAYLLSVMNDPIIKIQVLNNDICACIFYDTMVQFIKLNLEKERYNLQKSQSEQEGMELALEWSIERRRHGWQALLKQLDDVYQEYGFDHRFYRGQFGQEGKYADDKLWEKMVDDWKEAFRQKNQKQKEAEIELRKDNLEQRMRSNFKNIPEYLDKNKVEKDEFFQSWGLMNGIWNTIDFERIRKIVRIQREFPEILKVANKMGRIADDDGQELLSVAEGDIYKMEHASKCDILGITIGNDLNSLLPTELVHCADTELEDLFVYKYLTHKLQNFRYKSEIMQPARKLEVKPAVLRGPMIVCLDTSGSMVGKPEKIAYSLMVKLLEIADRQKRDCFLIAFSVSITPIDIRKERARLLEFFSTTACGDTDATQMLKAMFQLLQSNKVYMNADVLWISDFKIPLSSSELTRQIQEYRNANTHFYGLQIGIAENEWIPFFDRIYQINYTPIRRY</sequence>
<evidence type="ECO:0000313" key="3">
    <source>
        <dbReference type="Proteomes" id="UP000184436"/>
    </source>
</evidence>
<dbReference type="OrthoDB" id="387240at2"/>
<feature type="coiled-coil region" evidence="1">
    <location>
        <begin position="142"/>
        <end position="171"/>
    </location>
</feature>
<dbReference type="InterPro" id="IPR036465">
    <property type="entry name" value="vWFA_dom_sf"/>
</dbReference>
<protein>
    <submittedName>
        <fullName evidence="2">Uncharacterized protein, contains a von Willebrand factor type A (VWA) domain</fullName>
    </submittedName>
</protein>
<keyword evidence="1" id="KW-0175">Coiled coil</keyword>
<evidence type="ECO:0000313" key="2">
    <source>
        <dbReference type="EMBL" id="SHF16716.1"/>
    </source>
</evidence>
<gene>
    <name evidence="2" type="ORF">SAMN05444349_11295</name>
</gene>
<dbReference type="SUPFAM" id="SSF53300">
    <property type="entry name" value="vWA-like"/>
    <property type="match status" value="1"/>
</dbReference>
<reference evidence="2 3" key="1">
    <citation type="submission" date="2016-11" db="EMBL/GenBank/DDBJ databases">
        <authorList>
            <person name="Jaros S."/>
            <person name="Januszkiewicz K."/>
            <person name="Wedrychowicz H."/>
        </authorList>
    </citation>
    <scope>NUCLEOTIDE SEQUENCE [LARGE SCALE GENOMIC DNA]</scope>
    <source>
        <strain evidence="2 3">DSM 26883</strain>
    </source>
</reference>